<proteinExistence type="predicted"/>
<dbReference type="HOGENOM" id="CLU_2923543_0_0_1"/>
<dbReference type="Proteomes" id="UP000054018">
    <property type="component" value="Unassembled WGS sequence"/>
</dbReference>
<dbReference type="AlphaFoldDB" id="A0A0C9Z3M8"/>
<sequence>MTQGQGKSYTHLHTKKCLVVQSPKPKRSKSNRSTKKKLWLRLLSCTEKNKKIPQTSRRAYE</sequence>
<organism evidence="2 3">
    <name type="scientific">Pisolithus microcarpus 441</name>
    <dbReference type="NCBI Taxonomy" id="765257"/>
    <lineage>
        <taxon>Eukaryota</taxon>
        <taxon>Fungi</taxon>
        <taxon>Dikarya</taxon>
        <taxon>Basidiomycota</taxon>
        <taxon>Agaricomycotina</taxon>
        <taxon>Agaricomycetes</taxon>
        <taxon>Agaricomycetidae</taxon>
        <taxon>Boletales</taxon>
        <taxon>Sclerodermatineae</taxon>
        <taxon>Pisolithaceae</taxon>
        <taxon>Pisolithus</taxon>
    </lineage>
</organism>
<dbReference type="EMBL" id="KN833929">
    <property type="protein sequence ID" value="KIK14638.1"/>
    <property type="molecule type" value="Genomic_DNA"/>
</dbReference>
<protein>
    <submittedName>
        <fullName evidence="2">Uncharacterized protein</fullName>
    </submittedName>
</protein>
<name>A0A0C9Z3M8_9AGAM</name>
<keyword evidence="3" id="KW-1185">Reference proteome</keyword>
<reference evidence="3" key="2">
    <citation type="submission" date="2015-01" db="EMBL/GenBank/DDBJ databases">
        <title>Evolutionary Origins and Diversification of the Mycorrhizal Mutualists.</title>
        <authorList>
            <consortium name="DOE Joint Genome Institute"/>
            <consortium name="Mycorrhizal Genomics Consortium"/>
            <person name="Kohler A."/>
            <person name="Kuo A."/>
            <person name="Nagy L.G."/>
            <person name="Floudas D."/>
            <person name="Copeland A."/>
            <person name="Barry K.W."/>
            <person name="Cichocki N."/>
            <person name="Veneault-Fourrey C."/>
            <person name="LaButti K."/>
            <person name="Lindquist E.A."/>
            <person name="Lipzen A."/>
            <person name="Lundell T."/>
            <person name="Morin E."/>
            <person name="Murat C."/>
            <person name="Riley R."/>
            <person name="Ohm R."/>
            <person name="Sun H."/>
            <person name="Tunlid A."/>
            <person name="Henrissat B."/>
            <person name="Grigoriev I.V."/>
            <person name="Hibbett D.S."/>
            <person name="Martin F."/>
        </authorList>
    </citation>
    <scope>NUCLEOTIDE SEQUENCE [LARGE SCALE GENOMIC DNA]</scope>
    <source>
        <strain evidence="3">441</strain>
    </source>
</reference>
<feature type="compositionally biased region" description="Basic residues" evidence="1">
    <location>
        <begin position="24"/>
        <end position="37"/>
    </location>
</feature>
<reference evidence="2 3" key="1">
    <citation type="submission" date="2014-04" db="EMBL/GenBank/DDBJ databases">
        <authorList>
            <consortium name="DOE Joint Genome Institute"/>
            <person name="Kuo A."/>
            <person name="Kohler A."/>
            <person name="Costa M.D."/>
            <person name="Nagy L.G."/>
            <person name="Floudas D."/>
            <person name="Copeland A."/>
            <person name="Barry K.W."/>
            <person name="Cichocki N."/>
            <person name="Veneault-Fourrey C."/>
            <person name="LaButti K."/>
            <person name="Lindquist E.A."/>
            <person name="Lipzen A."/>
            <person name="Lundell T."/>
            <person name="Morin E."/>
            <person name="Murat C."/>
            <person name="Sun H."/>
            <person name="Tunlid A."/>
            <person name="Henrissat B."/>
            <person name="Grigoriev I.V."/>
            <person name="Hibbett D.S."/>
            <person name="Martin F."/>
            <person name="Nordberg H.P."/>
            <person name="Cantor M.N."/>
            <person name="Hua S.X."/>
        </authorList>
    </citation>
    <scope>NUCLEOTIDE SEQUENCE [LARGE SCALE GENOMIC DNA]</scope>
    <source>
        <strain evidence="2 3">441</strain>
    </source>
</reference>
<accession>A0A0C9Z3M8</accession>
<evidence type="ECO:0000313" key="3">
    <source>
        <dbReference type="Proteomes" id="UP000054018"/>
    </source>
</evidence>
<gene>
    <name evidence="2" type="ORF">PISMIDRAFT_642214</name>
</gene>
<feature type="region of interest" description="Disordered" evidence="1">
    <location>
        <begin position="1"/>
        <end position="37"/>
    </location>
</feature>
<evidence type="ECO:0000256" key="1">
    <source>
        <dbReference type="SAM" id="MobiDB-lite"/>
    </source>
</evidence>
<evidence type="ECO:0000313" key="2">
    <source>
        <dbReference type="EMBL" id="KIK14638.1"/>
    </source>
</evidence>